<feature type="transmembrane region" description="Helical" evidence="1">
    <location>
        <begin position="34"/>
        <end position="57"/>
    </location>
</feature>
<name>A0A1M4VFK7_9FLAO</name>
<keyword evidence="3" id="KW-1185">Reference proteome</keyword>
<protein>
    <submittedName>
        <fullName evidence="2">Uncharacterized protein</fullName>
    </submittedName>
</protein>
<evidence type="ECO:0000256" key="1">
    <source>
        <dbReference type="SAM" id="Phobius"/>
    </source>
</evidence>
<reference evidence="2 3" key="1">
    <citation type="submission" date="2016-11" db="EMBL/GenBank/DDBJ databases">
        <authorList>
            <person name="Jaros S."/>
            <person name="Januszkiewicz K."/>
            <person name="Wedrychowicz H."/>
        </authorList>
    </citation>
    <scope>NUCLEOTIDE SEQUENCE [LARGE SCALE GENOMIC DNA]</scope>
    <source>
        <strain evidence="2 3">DSM 25661</strain>
    </source>
</reference>
<proteinExistence type="predicted"/>
<dbReference type="STRING" id="1155689.SAMN05444278_10434"/>
<accession>A0A1M4VFK7</accession>
<dbReference type="AlphaFoldDB" id="A0A1M4VFK7"/>
<keyword evidence="1" id="KW-0472">Membrane</keyword>
<feature type="transmembrane region" description="Helical" evidence="1">
    <location>
        <begin position="12"/>
        <end position="28"/>
    </location>
</feature>
<gene>
    <name evidence="2" type="ORF">SAMN05444278_10434</name>
</gene>
<evidence type="ECO:0000313" key="2">
    <source>
        <dbReference type="EMBL" id="SHE67698.1"/>
    </source>
</evidence>
<keyword evidence="1" id="KW-1133">Transmembrane helix</keyword>
<dbReference type="Proteomes" id="UP000184462">
    <property type="component" value="Unassembled WGS sequence"/>
</dbReference>
<dbReference type="RefSeq" id="WP_073192746.1">
    <property type="nucleotide sequence ID" value="NZ_FQTW01000004.1"/>
</dbReference>
<keyword evidence="1" id="KW-0812">Transmembrane</keyword>
<organism evidence="2 3">
    <name type="scientific">Psychroflexus salarius</name>
    <dbReference type="NCBI Taxonomy" id="1155689"/>
    <lineage>
        <taxon>Bacteria</taxon>
        <taxon>Pseudomonadati</taxon>
        <taxon>Bacteroidota</taxon>
        <taxon>Flavobacteriia</taxon>
        <taxon>Flavobacteriales</taxon>
        <taxon>Flavobacteriaceae</taxon>
        <taxon>Psychroflexus</taxon>
    </lineage>
</organism>
<evidence type="ECO:0000313" key="3">
    <source>
        <dbReference type="Proteomes" id="UP000184462"/>
    </source>
</evidence>
<sequence>MQIYYPRKRFRGLALVCLGLLFVATVNLTSELLIFQIVGALILILVVLLGFTLLSILASKFRLLTLTETEFIDYRVLNSPINLSDIRGFSIDNQSLQLQLKPTAQLEFKTFHRLFLHLFYKDHQLKLNTSILSASQIKLLKHQLKSNCSSSSL</sequence>
<dbReference type="EMBL" id="FQTW01000004">
    <property type="protein sequence ID" value="SHE67698.1"/>
    <property type="molecule type" value="Genomic_DNA"/>
</dbReference>